<feature type="compositionally biased region" description="Basic residues" evidence="1">
    <location>
        <begin position="133"/>
        <end position="143"/>
    </location>
</feature>
<evidence type="ECO:0000313" key="4">
    <source>
        <dbReference type="Proteomes" id="UP001218188"/>
    </source>
</evidence>
<feature type="compositionally biased region" description="Basic and acidic residues" evidence="1">
    <location>
        <begin position="95"/>
        <end position="109"/>
    </location>
</feature>
<dbReference type="AlphaFoldDB" id="A0AAD6WM17"/>
<organism evidence="3 4">
    <name type="scientific">Mycena alexandri</name>
    <dbReference type="NCBI Taxonomy" id="1745969"/>
    <lineage>
        <taxon>Eukaryota</taxon>
        <taxon>Fungi</taxon>
        <taxon>Dikarya</taxon>
        <taxon>Basidiomycota</taxon>
        <taxon>Agaricomycotina</taxon>
        <taxon>Agaricomycetes</taxon>
        <taxon>Agaricomycetidae</taxon>
        <taxon>Agaricales</taxon>
        <taxon>Marasmiineae</taxon>
        <taxon>Mycenaceae</taxon>
        <taxon>Mycena</taxon>
    </lineage>
</organism>
<protein>
    <recommendedName>
        <fullName evidence="2">DUF6532 domain-containing protein</fullName>
    </recommendedName>
</protein>
<dbReference type="Pfam" id="PF20149">
    <property type="entry name" value="DUF6532"/>
    <property type="match status" value="1"/>
</dbReference>
<evidence type="ECO:0000313" key="3">
    <source>
        <dbReference type="EMBL" id="KAJ7016191.1"/>
    </source>
</evidence>
<dbReference type="EMBL" id="JARJCM010000568">
    <property type="protein sequence ID" value="KAJ7016191.1"/>
    <property type="molecule type" value="Genomic_DNA"/>
</dbReference>
<feature type="region of interest" description="Disordered" evidence="1">
    <location>
        <begin position="1"/>
        <end position="150"/>
    </location>
</feature>
<reference evidence="3" key="1">
    <citation type="submission" date="2023-03" db="EMBL/GenBank/DDBJ databases">
        <title>Massive genome expansion in bonnet fungi (Mycena s.s.) driven by repeated elements and novel gene families across ecological guilds.</title>
        <authorList>
            <consortium name="Lawrence Berkeley National Laboratory"/>
            <person name="Harder C.B."/>
            <person name="Miyauchi S."/>
            <person name="Viragh M."/>
            <person name="Kuo A."/>
            <person name="Thoen E."/>
            <person name="Andreopoulos B."/>
            <person name="Lu D."/>
            <person name="Skrede I."/>
            <person name="Drula E."/>
            <person name="Henrissat B."/>
            <person name="Morin E."/>
            <person name="Kohler A."/>
            <person name="Barry K."/>
            <person name="LaButti K."/>
            <person name="Morin E."/>
            <person name="Salamov A."/>
            <person name="Lipzen A."/>
            <person name="Mereny Z."/>
            <person name="Hegedus B."/>
            <person name="Baldrian P."/>
            <person name="Stursova M."/>
            <person name="Weitz H."/>
            <person name="Taylor A."/>
            <person name="Grigoriev I.V."/>
            <person name="Nagy L.G."/>
            <person name="Martin F."/>
            <person name="Kauserud H."/>
        </authorList>
    </citation>
    <scope>NUCLEOTIDE SEQUENCE</scope>
    <source>
        <strain evidence="3">CBHHK200</strain>
    </source>
</reference>
<accession>A0AAD6WM17</accession>
<feature type="domain" description="DUF6532" evidence="2">
    <location>
        <begin position="151"/>
        <end position="348"/>
    </location>
</feature>
<feature type="compositionally biased region" description="Basic and acidic residues" evidence="1">
    <location>
        <begin position="13"/>
        <end position="30"/>
    </location>
</feature>
<evidence type="ECO:0000259" key="2">
    <source>
        <dbReference type="Pfam" id="PF20149"/>
    </source>
</evidence>
<name>A0AAD6WM17_9AGAR</name>
<proteinExistence type="predicted"/>
<sequence>MSPRGKSAATTRKPADKAAKKATKPKEKPAPKKKSKDAKQVEALKKELETARAQLRVKRNSEMLDAEEDDAPPPKKVRPRRTPDAADDTDPNSATEEKSEDEHGLDESASRAGTPSTPDEDEMVVDDGPNAQKTRRGSKHRTGSRVTQATAVRVRIATEQAFPAEHREWSMETLKKAVSQDKTLSQRLAKSDEDNERKVLTYAWAGAPQVRSEVKALCVAAVSLFGIPGTHTQSEIRDIIEWLTSKQAIFKYGEVDVVARTYNKQKPFGHPFYQDVITKQWFSSAKSEGVRRTSMDQYVDLNIPLFALVTDAMESSLKEYATGVRIGNRFTEDEYADRYEHHQMTLRNLEAQSPQWFANFRHEIYSRIVQATQFKHLKKIVNEQDAEDLDGVDFAALEASVSAV</sequence>
<gene>
    <name evidence="3" type="ORF">C8F04DRAFT_1164283</name>
</gene>
<dbReference type="Proteomes" id="UP001218188">
    <property type="component" value="Unassembled WGS sequence"/>
</dbReference>
<evidence type="ECO:0000256" key="1">
    <source>
        <dbReference type="SAM" id="MobiDB-lite"/>
    </source>
</evidence>
<keyword evidence="4" id="KW-1185">Reference proteome</keyword>
<feature type="compositionally biased region" description="Basic and acidic residues" evidence="1">
    <location>
        <begin position="37"/>
        <end position="50"/>
    </location>
</feature>
<dbReference type="InterPro" id="IPR045341">
    <property type="entry name" value="DUF6532"/>
</dbReference>
<comment type="caution">
    <text evidence="3">The sequence shown here is derived from an EMBL/GenBank/DDBJ whole genome shotgun (WGS) entry which is preliminary data.</text>
</comment>